<proteinExistence type="predicted"/>
<keyword evidence="1" id="KW-0812">Transmembrane</keyword>
<dbReference type="InterPro" id="IPR031982">
    <property type="entry name" value="PilE-like"/>
</dbReference>
<evidence type="ECO:0000256" key="1">
    <source>
        <dbReference type="SAM" id="Phobius"/>
    </source>
</evidence>
<dbReference type="Gene3D" id="3.30.700.10">
    <property type="entry name" value="Glycoprotein, Type 4 Pilin"/>
    <property type="match status" value="1"/>
</dbReference>
<protein>
    <submittedName>
        <fullName evidence="2">Prepilin-type N-terminal cleavage/methylation domain-containing protein</fullName>
    </submittedName>
</protein>
<dbReference type="PANTHER" id="PTHR30093:SF47">
    <property type="entry name" value="TYPE IV PILUS NON-CORE MINOR PILIN PILE"/>
    <property type="match status" value="1"/>
</dbReference>
<dbReference type="Pfam" id="PF16732">
    <property type="entry name" value="ComP_DUS"/>
    <property type="match status" value="1"/>
</dbReference>
<keyword evidence="1" id="KW-1133">Transmembrane helix</keyword>
<dbReference type="Proteomes" id="UP000694660">
    <property type="component" value="Unassembled WGS sequence"/>
</dbReference>
<gene>
    <name evidence="2" type="ORF">I8J34_22700</name>
</gene>
<evidence type="ECO:0000313" key="3">
    <source>
        <dbReference type="Proteomes" id="UP000694660"/>
    </source>
</evidence>
<dbReference type="Pfam" id="PF07963">
    <property type="entry name" value="N_methyl"/>
    <property type="match status" value="1"/>
</dbReference>
<dbReference type="InterPro" id="IPR012902">
    <property type="entry name" value="N_methyl_site"/>
</dbReference>
<organism evidence="2 3">
    <name type="scientific">Denitromonas iodatirespirans</name>
    <dbReference type="NCBI Taxonomy" id="2795389"/>
    <lineage>
        <taxon>Bacteria</taxon>
        <taxon>Pseudomonadati</taxon>
        <taxon>Pseudomonadota</taxon>
        <taxon>Betaproteobacteria</taxon>
        <taxon>Rhodocyclales</taxon>
        <taxon>Zoogloeaceae</taxon>
        <taxon>Denitromonas</taxon>
    </lineage>
</organism>
<dbReference type="SUPFAM" id="SSF54523">
    <property type="entry name" value="Pili subunits"/>
    <property type="match status" value="1"/>
</dbReference>
<name>A0A944HA00_DENI1</name>
<dbReference type="EMBL" id="JAEKFT010000046">
    <property type="protein sequence ID" value="MBT0963998.1"/>
    <property type="molecule type" value="Genomic_DNA"/>
</dbReference>
<dbReference type="GO" id="GO:0043683">
    <property type="term" value="P:type IV pilus assembly"/>
    <property type="evidence" value="ECO:0007669"/>
    <property type="project" value="InterPro"/>
</dbReference>
<dbReference type="AlphaFoldDB" id="A0A944HA00"/>
<feature type="transmembrane region" description="Helical" evidence="1">
    <location>
        <begin position="12"/>
        <end position="32"/>
    </location>
</feature>
<evidence type="ECO:0000313" key="2">
    <source>
        <dbReference type="EMBL" id="MBT0963998.1"/>
    </source>
</evidence>
<sequence>MKQFRARGFTLIEVMVVVAIIGILAAIAYPGYAEWVLKSRRNECQGSMLSLASALERRFSTAGNYTTGGALAGFGCPADGGTATYTLATALGATTFTITATPSGSQTADTCGALTLTESGQKGAVGGTAQQCWR</sequence>
<accession>A0A944HA00</accession>
<keyword evidence="1" id="KW-0472">Membrane</keyword>
<dbReference type="PROSITE" id="PS00409">
    <property type="entry name" value="PROKAR_NTER_METHYL"/>
    <property type="match status" value="1"/>
</dbReference>
<dbReference type="InterPro" id="IPR045584">
    <property type="entry name" value="Pilin-like"/>
</dbReference>
<dbReference type="NCBIfam" id="TIGR02532">
    <property type="entry name" value="IV_pilin_GFxxxE"/>
    <property type="match status" value="1"/>
</dbReference>
<keyword evidence="3" id="KW-1185">Reference proteome</keyword>
<dbReference type="PANTHER" id="PTHR30093">
    <property type="entry name" value="GENERAL SECRETION PATHWAY PROTEIN G"/>
    <property type="match status" value="1"/>
</dbReference>
<reference evidence="3" key="1">
    <citation type="journal article" date="2022" name="ISME J.">
        <title>Genetic and phylogenetic analysis of dissimilatory iodate-reducing bacteria identifies potential niches across the world's oceans.</title>
        <authorList>
            <person name="Reyes-Umana V."/>
            <person name="Henning Z."/>
            <person name="Lee K."/>
            <person name="Barnum T.P."/>
            <person name="Coates J.D."/>
        </authorList>
    </citation>
    <scope>NUCLEOTIDE SEQUENCE [LARGE SCALE GENOMIC DNA]</scope>
    <source>
        <strain evidence="3">IR12</strain>
    </source>
</reference>
<comment type="caution">
    <text evidence="2">The sequence shown here is derived from an EMBL/GenBank/DDBJ whole genome shotgun (WGS) entry which is preliminary data.</text>
</comment>